<organism evidence="1 2">
    <name type="scientific">Lactococcus lactis subsp. lactis</name>
    <name type="common">Streptococcus lactis</name>
    <dbReference type="NCBI Taxonomy" id="1360"/>
    <lineage>
        <taxon>Bacteria</taxon>
        <taxon>Bacillati</taxon>
        <taxon>Bacillota</taxon>
        <taxon>Bacilli</taxon>
        <taxon>Lactobacillales</taxon>
        <taxon>Streptococcaceae</taxon>
        <taxon>Lactococcus</taxon>
    </lineage>
</organism>
<gene>
    <name evidence="1" type="ORF">LL14B4_04580</name>
</gene>
<evidence type="ECO:0000313" key="2">
    <source>
        <dbReference type="Proteomes" id="UP000245919"/>
    </source>
</evidence>
<dbReference type="Proteomes" id="UP000245919">
    <property type="component" value="Chromosome"/>
</dbReference>
<reference evidence="1 2" key="1">
    <citation type="submission" date="2018-03" db="EMBL/GenBank/DDBJ databases">
        <title>Genome sequence of Lactococcus lactis strain 14B4 from almond drupe.</title>
        <authorList>
            <person name="Tran T.D."/>
            <person name="McGarvey J.A."/>
            <person name="Huynh S."/>
            <person name="Parker C.T."/>
        </authorList>
    </citation>
    <scope>NUCLEOTIDE SEQUENCE [LARGE SCALE GENOMIC DNA]</scope>
    <source>
        <strain evidence="1 2">14B4</strain>
    </source>
</reference>
<proteinExistence type="predicted"/>
<protein>
    <submittedName>
        <fullName evidence="1">Uncharacterized protein</fullName>
    </submittedName>
</protein>
<sequence>MNDITLIFSKLGFLLSPLNLLKIFRQFEKIMKKPKVDYPKSKKGEDLFLKMDEDVFKFDKNKFTKFTALPREANLVIISTTAYLNCLKLFGTSIDTEINQFLKIVGKEKDLNKLSRMIEEISGSFSTNLSMKELRVIIRKKIM</sequence>
<evidence type="ECO:0000313" key="1">
    <source>
        <dbReference type="EMBL" id="AWN65486.1"/>
    </source>
</evidence>
<accession>A0A2Z3KDJ1</accession>
<dbReference type="AlphaFoldDB" id="A0A2Z3KDJ1"/>
<dbReference type="EMBL" id="CP028160">
    <property type="protein sequence ID" value="AWN65486.1"/>
    <property type="molecule type" value="Genomic_DNA"/>
</dbReference>
<name>A0A2Z3KDJ1_LACLL</name>